<reference evidence="6 7" key="1">
    <citation type="journal article" date="2015" name="Fungal Genet. Biol.">
        <title>Evolution of novel wood decay mechanisms in Agaricales revealed by the genome sequences of Fistulina hepatica and Cylindrobasidium torrendii.</title>
        <authorList>
            <person name="Floudas D."/>
            <person name="Held B.W."/>
            <person name="Riley R."/>
            <person name="Nagy L.G."/>
            <person name="Koehler G."/>
            <person name="Ransdell A.S."/>
            <person name="Younus H."/>
            <person name="Chow J."/>
            <person name="Chiniquy J."/>
            <person name="Lipzen A."/>
            <person name="Tritt A."/>
            <person name="Sun H."/>
            <person name="Haridas S."/>
            <person name="LaButti K."/>
            <person name="Ohm R.A."/>
            <person name="Kues U."/>
            <person name="Blanchette R.A."/>
            <person name="Grigoriev I.V."/>
            <person name="Minto R.E."/>
            <person name="Hibbett D.S."/>
        </authorList>
    </citation>
    <scope>NUCLEOTIDE SEQUENCE [LARGE SCALE GENOMIC DNA]</scope>
    <source>
        <strain evidence="6 7">FP15055 ss-10</strain>
    </source>
</reference>
<dbReference type="STRING" id="1314674.A0A0D7B467"/>
<sequence>MVFVDKDNGPRPVDRGTIAALTMSSQEHGKHPSKMESIKTVEELNSADMPHPAGIASFVDVLSPLGMVPVCSGYFTEFHDLFTSTPEVTNELRRSHPEIFSAALQFIARPRTHQEILAYGNMLVVCNCPHDPTLGAAHSKIATATMAGERFFDNLCGIVLAGLGVYEPSIESLSKVVTLDDLVKESKQTFKRTGRTTWPSEHVDIFPAEEPSQVVCMLWRIFNAFPKTEKPLYLFLVLWKLSYATVFRLVYRIEDGRWPEQLIGHADRAFDYGGRAKNELHTHILLSLLMDVALSHGRYLDMVNILIWSEHNLDVTRFASRLLLSDAFKDLANDQTTFLSRLGAMFWEIAYKVPLLHGATADFSKEERASLSPRIDAPKLPSLTACLQLNQANIDIATARERTCASLISTVRSEACAAPECFETTATKNHSLLICGRCHLALYCSRECQKAAWKHSEFPHKPMCHGLLKKLNEKLEVDWKQIRAPEQQNALHERSKYLSLQDCRDVEMWLYKSVSWKGYERAFRVQDSEGYTDLSASPLALWNVWMDSWDSPIFEI</sequence>
<protein>
    <recommendedName>
        <fullName evidence="5">MYND-type domain-containing protein</fullName>
    </recommendedName>
</protein>
<evidence type="ECO:0000313" key="7">
    <source>
        <dbReference type="Proteomes" id="UP000054007"/>
    </source>
</evidence>
<dbReference type="EMBL" id="KN880643">
    <property type="protein sequence ID" value="KIY64311.1"/>
    <property type="molecule type" value="Genomic_DNA"/>
</dbReference>
<dbReference type="Proteomes" id="UP000054007">
    <property type="component" value="Unassembled WGS sequence"/>
</dbReference>
<dbReference type="AlphaFoldDB" id="A0A0D7B467"/>
<evidence type="ECO:0000256" key="3">
    <source>
        <dbReference type="ARBA" id="ARBA00022833"/>
    </source>
</evidence>
<evidence type="ECO:0000313" key="6">
    <source>
        <dbReference type="EMBL" id="KIY64311.1"/>
    </source>
</evidence>
<proteinExistence type="predicted"/>
<keyword evidence="1" id="KW-0479">Metal-binding</keyword>
<evidence type="ECO:0000256" key="4">
    <source>
        <dbReference type="PROSITE-ProRule" id="PRU00134"/>
    </source>
</evidence>
<dbReference type="PROSITE" id="PS50865">
    <property type="entry name" value="ZF_MYND_2"/>
    <property type="match status" value="1"/>
</dbReference>
<gene>
    <name evidence="6" type="ORF">CYLTODRAFT_446091</name>
</gene>
<evidence type="ECO:0000259" key="5">
    <source>
        <dbReference type="PROSITE" id="PS50865"/>
    </source>
</evidence>
<dbReference type="Pfam" id="PF01753">
    <property type="entry name" value="zf-MYND"/>
    <property type="match status" value="1"/>
</dbReference>
<dbReference type="OrthoDB" id="432970at2759"/>
<keyword evidence="7" id="KW-1185">Reference proteome</keyword>
<feature type="domain" description="MYND-type" evidence="5">
    <location>
        <begin position="421"/>
        <end position="464"/>
    </location>
</feature>
<dbReference type="GO" id="GO:0008270">
    <property type="term" value="F:zinc ion binding"/>
    <property type="evidence" value="ECO:0007669"/>
    <property type="project" value="UniProtKB-KW"/>
</dbReference>
<keyword evidence="2 4" id="KW-0863">Zinc-finger</keyword>
<dbReference type="SUPFAM" id="SSF144232">
    <property type="entry name" value="HIT/MYND zinc finger-like"/>
    <property type="match status" value="1"/>
</dbReference>
<dbReference type="InterPro" id="IPR002893">
    <property type="entry name" value="Znf_MYND"/>
</dbReference>
<name>A0A0D7B467_9AGAR</name>
<organism evidence="6 7">
    <name type="scientific">Cylindrobasidium torrendii FP15055 ss-10</name>
    <dbReference type="NCBI Taxonomy" id="1314674"/>
    <lineage>
        <taxon>Eukaryota</taxon>
        <taxon>Fungi</taxon>
        <taxon>Dikarya</taxon>
        <taxon>Basidiomycota</taxon>
        <taxon>Agaricomycotina</taxon>
        <taxon>Agaricomycetes</taxon>
        <taxon>Agaricomycetidae</taxon>
        <taxon>Agaricales</taxon>
        <taxon>Marasmiineae</taxon>
        <taxon>Physalacriaceae</taxon>
        <taxon>Cylindrobasidium</taxon>
    </lineage>
</organism>
<keyword evidence="3" id="KW-0862">Zinc</keyword>
<dbReference type="Gene3D" id="6.10.140.2220">
    <property type="match status" value="1"/>
</dbReference>
<accession>A0A0D7B467</accession>
<evidence type="ECO:0000256" key="1">
    <source>
        <dbReference type="ARBA" id="ARBA00022723"/>
    </source>
</evidence>
<evidence type="ECO:0000256" key="2">
    <source>
        <dbReference type="ARBA" id="ARBA00022771"/>
    </source>
</evidence>